<evidence type="ECO:0000256" key="2">
    <source>
        <dbReference type="ARBA" id="ARBA00022475"/>
    </source>
</evidence>
<feature type="transmembrane region" description="Helical" evidence="8">
    <location>
        <begin position="238"/>
        <end position="258"/>
    </location>
</feature>
<evidence type="ECO:0000313" key="9">
    <source>
        <dbReference type="EMBL" id="PIS08008.1"/>
    </source>
</evidence>
<dbReference type="GO" id="GO:0046872">
    <property type="term" value="F:metal ion binding"/>
    <property type="evidence" value="ECO:0007669"/>
    <property type="project" value="UniProtKB-KW"/>
</dbReference>
<evidence type="ECO:0000256" key="5">
    <source>
        <dbReference type="ARBA" id="ARBA00022989"/>
    </source>
</evidence>
<accession>A0A2H0W9I0</accession>
<sequence>MIYFLPFLFAFILSVFFTGLLWRSGLKLGLLSSPRERDVHKKPIPRLGGLGIFASFLIISLLVFLVTNSNLRFSHTLIFGFDSHLWGIWLGGLVITLAMFVDDVVGLSTWKKLAIQIIVTILIIACGIGIESLSNPFGPTINLNSVYITLINTGGFHFSFSLWSDLLTLVWLVGMMNVMNFVDGVDGLAGGQAAIAAFTIFLLSISVAVNQPATAMVAIILCGAALGFLVWNFPPAKIFMGDSGSMFIGFILGVLALISGGKLATILLVLGFPIVDGLIVVASRLARGKNPFTTPDKTHMHHRFLNAGFSPRQAVLSLYVISALFGWIALSSSTRGKAIGFLVLILLVLLIMAWLKLFERKRKL</sequence>
<comment type="caution">
    <text evidence="9">The sequence shown here is derived from an EMBL/GenBank/DDBJ whole genome shotgun (WGS) entry which is preliminary data.</text>
</comment>
<dbReference type="AlphaFoldDB" id="A0A2H0W9I0"/>
<dbReference type="GO" id="GO:0005886">
    <property type="term" value="C:plasma membrane"/>
    <property type="evidence" value="ECO:0007669"/>
    <property type="project" value="UniProtKB-SubCell"/>
</dbReference>
<feature type="transmembrane region" description="Helical" evidence="8">
    <location>
        <begin position="213"/>
        <end position="231"/>
    </location>
</feature>
<keyword evidence="4 8" id="KW-0812">Transmembrane</keyword>
<keyword evidence="3" id="KW-0808">Transferase</keyword>
<evidence type="ECO:0008006" key="11">
    <source>
        <dbReference type="Google" id="ProtNLM"/>
    </source>
</evidence>
<evidence type="ECO:0000256" key="3">
    <source>
        <dbReference type="ARBA" id="ARBA00022679"/>
    </source>
</evidence>
<keyword evidence="6 8" id="KW-0472">Membrane</keyword>
<feature type="transmembrane region" description="Helical" evidence="8">
    <location>
        <begin position="113"/>
        <end position="130"/>
    </location>
</feature>
<dbReference type="GO" id="GO:0009103">
    <property type="term" value="P:lipopolysaccharide biosynthetic process"/>
    <property type="evidence" value="ECO:0007669"/>
    <property type="project" value="TreeGrafter"/>
</dbReference>
<feature type="binding site" evidence="7">
    <location>
        <position position="242"/>
    </location>
    <ligand>
        <name>Mg(2+)</name>
        <dbReference type="ChEBI" id="CHEBI:18420"/>
    </ligand>
</feature>
<dbReference type="PANTHER" id="PTHR22926">
    <property type="entry name" value="PHOSPHO-N-ACETYLMURAMOYL-PENTAPEPTIDE-TRANSFERASE"/>
    <property type="match status" value="1"/>
</dbReference>
<dbReference type="PANTHER" id="PTHR22926:SF3">
    <property type="entry name" value="UNDECAPRENYL-PHOSPHATE ALPHA-N-ACETYLGLUCOSAMINYL 1-PHOSPHATE TRANSFERASE"/>
    <property type="match status" value="1"/>
</dbReference>
<feature type="transmembrane region" description="Helical" evidence="8">
    <location>
        <begin position="314"/>
        <end position="332"/>
    </location>
</feature>
<dbReference type="GO" id="GO:0016780">
    <property type="term" value="F:phosphotransferase activity, for other substituted phosphate groups"/>
    <property type="evidence" value="ECO:0007669"/>
    <property type="project" value="InterPro"/>
</dbReference>
<feature type="transmembrane region" description="Helical" evidence="8">
    <location>
        <begin position="6"/>
        <end position="26"/>
    </location>
</feature>
<evidence type="ECO:0000256" key="7">
    <source>
        <dbReference type="PIRSR" id="PIRSR600715-1"/>
    </source>
</evidence>
<dbReference type="EMBL" id="PEZW01000005">
    <property type="protein sequence ID" value="PIS08008.1"/>
    <property type="molecule type" value="Genomic_DNA"/>
</dbReference>
<dbReference type="InterPro" id="IPR000715">
    <property type="entry name" value="Glycosyl_transferase_4"/>
</dbReference>
<evidence type="ECO:0000256" key="1">
    <source>
        <dbReference type="ARBA" id="ARBA00004651"/>
    </source>
</evidence>
<feature type="transmembrane region" description="Helical" evidence="8">
    <location>
        <begin position="86"/>
        <end position="106"/>
    </location>
</feature>
<keyword evidence="2" id="KW-1003">Cell membrane</keyword>
<keyword evidence="7" id="KW-0460">Magnesium</keyword>
<evidence type="ECO:0000313" key="10">
    <source>
        <dbReference type="Proteomes" id="UP000231382"/>
    </source>
</evidence>
<dbReference type="Pfam" id="PF00953">
    <property type="entry name" value="Glycos_transf_4"/>
    <property type="match status" value="1"/>
</dbReference>
<dbReference type="Proteomes" id="UP000231382">
    <property type="component" value="Unassembled WGS sequence"/>
</dbReference>
<feature type="transmembrane region" description="Helical" evidence="8">
    <location>
        <begin position="338"/>
        <end position="358"/>
    </location>
</feature>
<keyword evidence="7" id="KW-0479">Metal-binding</keyword>
<organism evidence="9 10">
    <name type="scientific">Candidatus Berkelbacteria bacterium CG10_big_fil_rev_8_21_14_0_10_43_13</name>
    <dbReference type="NCBI Taxonomy" id="1974514"/>
    <lineage>
        <taxon>Bacteria</taxon>
        <taxon>Candidatus Berkelbacteria</taxon>
    </lineage>
</organism>
<protein>
    <recommendedName>
        <fullName evidence="11">Undecaprenyl-phosphate alpha-N-acetylglucosaminyl 1-phosphate transferase</fullName>
    </recommendedName>
</protein>
<reference evidence="10" key="1">
    <citation type="submission" date="2017-09" db="EMBL/GenBank/DDBJ databases">
        <title>Depth-based differentiation of microbial function through sediment-hosted aquifers and enrichment of novel symbionts in the deep terrestrial subsurface.</title>
        <authorList>
            <person name="Probst A.J."/>
            <person name="Ladd B."/>
            <person name="Jarett J.K."/>
            <person name="Geller-Mcgrath D.E."/>
            <person name="Sieber C.M.K."/>
            <person name="Emerson J.B."/>
            <person name="Anantharaman K."/>
            <person name="Thomas B.C."/>
            <person name="Malmstrom R."/>
            <person name="Stieglmeier M."/>
            <person name="Klingl A."/>
            <person name="Woyke T."/>
            <person name="Ryan C.M."/>
            <person name="Banfield J.F."/>
        </authorList>
    </citation>
    <scope>NUCLEOTIDE SEQUENCE [LARGE SCALE GENOMIC DNA]</scope>
</reference>
<dbReference type="GO" id="GO:0071555">
    <property type="term" value="P:cell wall organization"/>
    <property type="evidence" value="ECO:0007669"/>
    <property type="project" value="TreeGrafter"/>
</dbReference>
<evidence type="ECO:0000256" key="8">
    <source>
        <dbReference type="SAM" id="Phobius"/>
    </source>
</evidence>
<dbReference type="CDD" id="cd06853">
    <property type="entry name" value="GT_WecA_like"/>
    <property type="match status" value="1"/>
</dbReference>
<proteinExistence type="predicted"/>
<name>A0A2H0W9I0_9BACT</name>
<comment type="subcellular location">
    <subcellularLocation>
        <location evidence="1">Cell membrane</location>
        <topology evidence="1">Multi-pass membrane protein</topology>
    </subcellularLocation>
</comment>
<comment type="cofactor">
    <cofactor evidence="7">
        <name>Mg(2+)</name>
        <dbReference type="ChEBI" id="CHEBI:18420"/>
    </cofactor>
</comment>
<gene>
    <name evidence="9" type="ORF">COT78_00460</name>
</gene>
<dbReference type="GO" id="GO:0044038">
    <property type="term" value="P:cell wall macromolecule biosynthetic process"/>
    <property type="evidence" value="ECO:0007669"/>
    <property type="project" value="TreeGrafter"/>
</dbReference>
<evidence type="ECO:0000256" key="6">
    <source>
        <dbReference type="ARBA" id="ARBA00023136"/>
    </source>
</evidence>
<feature type="transmembrane region" description="Helical" evidence="8">
    <location>
        <begin position="47"/>
        <end position="66"/>
    </location>
</feature>
<evidence type="ECO:0000256" key="4">
    <source>
        <dbReference type="ARBA" id="ARBA00022692"/>
    </source>
</evidence>
<feature type="binding site" evidence="7">
    <location>
        <position position="180"/>
    </location>
    <ligand>
        <name>Mg(2+)</name>
        <dbReference type="ChEBI" id="CHEBI:18420"/>
    </ligand>
</feature>
<feature type="transmembrane region" description="Helical" evidence="8">
    <location>
        <begin position="185"/>
        <end position="207"/>
    </location>
</feature>
<feature type="transmembrane region" description="Helical" evidence="8">
    <location>
        <begin position="264"/>
        <end position="282"/>
    </location>
</feature>
<keyword evidence="5 8" id="KW-1133">Transmembrane helix</keyword>
<feature type="transmembrane region" description="Helical" evidence="8">
    <location>
        <begin position="150"/>
        <end position="173"/>
    </location>
</feature>